<evidence type="ECO:0000256" key="1">
    <source>
        <dbReference type="SAM" id="MobiDB-lite"/>
    </source>
</evidence>
<sequence>MTGAELQPLAAALLAAVLGRPLSPDDAARLEGGAFGAACSFRVALPLGYGGPSDAALVSSDLRRSPGALTYWATPGGASLVGRTLAAGRTGVLEGDQAALLADTKQLGENEGAASFMCVPVVPEPSLATDRAALAALLLSYPSTSAAPQEELRLVLLLAAELSRRHSKELHTHLCRLQGAMNPTEHRPWGPGVDASYPELSGSDSESEDELSGTPSTSGSLSTASSLAAPLGSISPSVTALLHGRLAEAAPPVASLAARCVMDPLTLRFADHKLERRFQAWRNSRLAKIDATTLLALLVYHGASCFLPAYAGCRPDWLGSSLLPALTVLVPLQLLLLANRSHRWYSKHRDQLLMCTYVLLACHHALDLSSMAAAPGGMGQALALRVEASWCVVLGVILQVQFVGQCLMLAGSAVLKSLLQPGCMARLTGSSAVQMLHRQRGTIADSDCLLDCFGRSLLLKVVVPCALAYVLELSARRTFCKCVSHGSGVRP</sequence>
<dbReference type="AlphaFoldDB" id="A0A2P6TTE6"/>
<comment type="caution">
    <text evidence="2">The sequence shown here is derived from an EMBL/GenBank/DDBJ whole genome shotgun (WGS) entry which is preliminary data.</text>
</comment>
<dbReference type="EMBL" id="LHPG02000007">
    <property type="protein sequence ID" value="PRW57340.1"/>
    <property type="molecule type" value="Genomic_DNA"/>
</dbReference>
<organism evidence="2 3">
    <name type="scientific">Chlorella sorokiniana</name>
    <name type="common">Freshwater green alga</name>
    <dbReference type="NCBI Taxonomy" id="3076"/>
    <lineage>
        <taxon>Eukaryota</taxon>
        <taxon>Viridiplantae</taxon>
        <taxon>Chlorophyta</taxon>
        <taxon>core chlorophytes</taxon>
        <taxon>Trebouxiophyceae</taxon>
        <taxon>Chlorellales</taxon>
        <taxon>Chlorellaceae</taxon>
        <taxon>Chlorella clade</taxon>
        <taxon>Chlorella</taxon>
    </lineage>
</organism>
<evidence type="ECO:0000313" key="3">
    <source>
        <dbReference type="Proteomes" id="UP000239899"/>
    </source>
</evidence>
<proteinExistence type="predicted"/>
<gene>
    <name evidence="2" type="ORF">C2E21_4289</name>
</gene>
<evidence type="ECO:0000313" key="2">
    <source>
        <dbReference type="EMBL" id="PRW57340.1"/>
    </source>
</evidence>
<feature type="region of interest" description="Disordered" evidence="1">
    <location>
        <begin position="181"/>
        <end position="224"/>
    </location>
</feature>
<reference evidence="2 3" key="1">
    <citation type="journal article" date="2018" name="Plant J.">
        <title>Genome sequences of Chlorella sorokiniana UTEX 1602 and Micractinium conductrix SAG 241.80: implications to maltose excretion by a green alga.</title>
        <authorList>
            <person name="Arriola M.B."/>
            <person name="Velmurugan N."/>
            <person name="Zhang Y."/>
            <person name="Plunkett M.H."/>
            <person name="Hondzo H."/>
            <person name="Barney B.M."/>
        </authorList>
    </citation>
    <scope>NUCLEOTIDE SEQUENCE [LARGE SCALE GENOMIC DNA]</scope>
    <source>
        <strain evidence="3">UTEX 1602</strain>
    </source>
</reference>
<dbReference type="OrthoDB" id="513245at2759"/>
<feature type="compositionally biased region" description="Low complexity" evidence="1">
    <location>
        <begin position="212"/>
        <end position="224"/>
    </location>
</feature>
<accession>A0A2P6TTE6</accession>
<dbReference type="Proteomes" id="UP000239899">
    <property type="component" value="Unassembled WGS sequence"/>
</dbReference>
<protein>
    <submittedName>
        <fullName evidence="2">Uncharacterized protein</fullName>
    </submittedName>
</protein>
<keyword evidence="3" id="KW-1185">Reference proteome</keyword>
<name>A0A2P6TTE6_CHLSO</name>